<protein>
    <submittedName>
        <fullName evidence="1">Uncharacterized protein YjbI, contains pentapeptide repeats</fullName>
    </submittedName>
</protein>
<dbReference type="Pfam" id="PF00805">
    <property type="entry name" value="Pentapeptide"/>
    <property type="match status" value="1"/>
</dbReference>
<evidence type="ECO:0000313" key="1">
    <source>
        <dbReference type="EMBL" id="SOC27190.1"/>
    </source>
</evidence>
<dbReference type="EMBL" id="OBMM01000005">
    <property type="protein sequence ID" value="SOC27190.1"/>
    <property type="molecule type" value="Genomic_DNA"/>
</dbReference>
<name>A0A285TXW7_9PROT</name>
<dbReference type="AlphaFoldDB" id="A0A285TXW7"/>
<gene>
    <name evidence="1" type="ORF">SAMN05428964_105301</name>
</gene>
<proteinExistence type="predicted"/>
<dbReference type="RefSeq" id="WP_097052854.1">
    <property type="nucleotide sequence ID" value="NZ_OBMM01000005.1"/>
</dbReference>
<dbReference type="Gene3D" id="2.160.20.80">
    <property type="entry name" value="E3 ubiquitin-protein ligase SopA"/>
    <property type="match status" value="1"/>
</dbReference>
<reference evidence="1 2" key="1">
    <citation type="submission" date="2017-08" db="EMBL/GenBank/DDBJ databases">
        <authorList>
            <person name="de Groot N.N."/>
        </authorList>
    </citation>
    <scope>NUCLEOTIDE SEQUENCE [LARGE SCALE GENOMIC DNA]</scope>
    <source>
        <strain evidence="1 2">USBA 78</strain>
    </source>
</reference>
<sequence length="541" mass="59368">MKTWEISDIDGNLLHAGRAKTRKKLIENLVRDGKSFERADLAHADLSGLELSKGNFTSALLTKADLRGTQLQSAILRNAILDDAQCHGARFDRADLNGATITGTQFAGARATYASFRGARIKGADFTKVSASSSVFSHAHISDTSFTGSRMLNADFGNSTVLACDFSGTRLETSLFTNAVDDSQTNWTRHLPNRTRNSIIVGCTFDRETVLSPTVPAFKLDAIINKMAEFGLFASTALAMLGVGSQLPEFLANEEVLASNISSGVGFLGVFVGAYLIKEGVGQYVEEKVKKGLDYVLQRVRGVYNELDRWGVHRSNIVMTMARGRSCKLMKDMLASKAPEAMTKGFWSSFKSFWSGLGEVIICDRRHLALALGAVSANRKRSYSLPRDIVLARPSTQKHISEPTLNVLSFLKDGKSSAVWECPGERTITTLYSADNSYIGCWAEDGVPNEVLASYLPDCHTSGERVFETFVRDLLASHDWEQFTFPSDTHYCQAGADGTLLVFRASDRRLDNPDGPAVIFPDDESRNVRNGTIQVHQPFGR</sequence>
<evidence type="ECO:0000313" key="2">
    <source>
        <dbReference type="Proteomes" id="UP000219068"/>
    </source>
</evidence>
<dbReference type="InterPro" id="IPR001646">
    <property type="entry name" value="5peptide_repeat"/>
</dbReference>
<accession>A0A285TXW7</accession>
<dbReference type="SUPFAM" id="SSF141571">
    <property type="entry name" value="Pentapeptide repeat-like"/>
    <property type="match status" value="1"/>
</dbReference>
<dbReference type="PANTHER" id="PTHR14136:SF17">
    <property type="entry name" value="BTB_POZ DOMAIN-CONTAINING PROTEIN KCTD9"/>
    <property type="match status" value="1"/>
</dbReference>
<organism evidence="1 2">
    <name type="scientific">Thalassospira xiamenensis</name>
    <dbReference type="NCBI Taxonomy" id="220697"/>
    <lineage>
        <taxon>Bacteria</taxon>
        <taxon>Pseudomonadati</taxon>
        <taxon>Pseudomonadota</taxon>
        <taxon>Alphaproteobacteria</taxon>
        <taxon>Rhodospirillales</taxon>
        <taxon>Thalassospiraceae</taxon>
        <taxon>Thalassospira</taxon>
    </lineage>
</organism>
<dbReference type="Proteomes" id="UP000219068">
    <property type="component" value="Unassembled WGS sequence"/>
</dbReference>
<dbReference type="PANTHER" id="PTHR14136">
    <property type="entry name" value="BTB_POZ DOMAIN-CONTAINING PROTEIN KCTD9"/>
    <property type="match status" value="1"/>
</dbReference>
<dbReference type="InterPro" id="IPR051082">
    <property type="entry name" value="Pentapeptide-BTB/POZ_domain"/>
</dbReference>